<dbReference type="Pfam" id="PF06445">
    <property type="entry name" value="GyrI-like"/>
    <property type="match status" value="1"/>
</dbReference>
<reference evidence="4" key="1">
    <citation type="submission" date="2016-11" db="EMBL/GenBank/DDBJ databases">
        <authorList>
            <person name="Varghese N."/>
            <person name="Submissions S."/>
        </authorList>
    </citation>
    <scope>NUCLEOTIDE SEQUENCE [LARGE SCALE GENOMIC DNA]</scope>
    <source>
        <strain evidence="4">DSM 25330</strain>
    </source>
</reference>
<keyword evidence="4" id="KW-1185">Reference proteome</keyword>
<dbReference type="Gene3D" id="3.30.530.20">
    <property type="match status" value="1"/>
</dbReference>
<dbReference type="SMART" id="SM00871">
    <property type="entry name" value="AraC_E_bind"/>
    <property type="match status" value="1"/>
</dbReference>
<feature type="domain" description="AraC effector-binding" evidence="2">
    <location>
        <begin position="186"/>
        <end position="339"/>
    </location>
</feature>
<organism evidence="3 4">
    <name type="scientific">Winogradskyella jejuensis</name>
    <dbReference type="NCBI Taxonomy" id="1089305"/>
    <lineage>
        <taxon>Bacteria</taxon>
        <taxon>Pseudomonadati</taxon>
        <taxon>Bacteroidota</taxon>
        <taxon>Flavobacteriia</taxon>
        <taxon>Flavobacteriales</taxon>
        <taxon>Flavobacteriaceae</taxon>
        <taxon>Winogradskyella</taxon>
    </lineage>
</organism>
<evidence type="ECO:0000256" key="1">
    <source>
        <dbReference type="SAM" id="Phobius"/>
    </source>
</evidence>
<protein>
    <submittedName>
        <fullName evidence="3">Effector-binding domain-containing protein</fullName>
    </submittedName>
</protein>
<dbReference type="SUPFAM" id="SSF55136">
    <property type="entry name" value="Probable bacterial effector-binding domain"/>
    <property type="match status" value="1"/>
</dbReference>
<dbReference type="InterPro" id="IPR011256">
    <property type="entry name" value="Reg_factor_effector_dom_sf"/>
</dbReference>
<dbReference type="InterPro" id="IPR010499">
    <property type="entry name" value="AraC_E-bd"/>
</dbReference>
<dbReference type="SUPFAM" id="SSF55961">
    <property type="entry name" value="Bet v1-like"/>
    <property type="match status" value="1"/>
</dbReference>
<dbReference type="Proteomes" id="UP000184522">
    <property type="component" value="Unassembled WGS sequence"/>
</dbReference>
<dbReference type="Pfam" id="PF10604">
    <property type="entry name" value="Polyketide_cyc2"/>
    <property type="match status" value="1"/>
</dbReference>
<gene>
    <name evidence="3" type="ORF">SAMN05444148_1778</name>
</gene>
<dbReference type="AlphaFoldDB" id="A0A1M5S5R2"/>
<sequence>MKALKYIIFLLLIIVIGLAIYIAVQPNSYEVERSKTIKAPISVVYNNVIDFKNWEAWNSWKEEHPEIEISLPQKTSGVGGSYSWTQDGDIGTMKTIAAATNDSIVQEMQFSDFPKSDVVWHFTANDDGSTTVNWRISGKDLPFGFKAFATLMGGMEKQIGPHYERGLELLDEQIQKDMKRYSVTLDGVTQHSGGFYLYNTTSCKMSNFKEKMQEMLPKVGGYAISNNIRFAGAPFVLYHKWDEANDAVMFSCGVPTSSKITTNEPEILTGKLESFKAVKVTLKGDYENLKEAWEKGMAYIAENNLELIEEGPMLESYLTDPTSQPNPADWVTEIFLAVK</sequence>
<dbReference type="InterPro" id="IPR019587">
    <property type="entry name" value="Polyketide_cyclase/dehydratase"/>
</dbReference>
<dbReference type="EMBL" id="FQWS01000002">
    <property type="protein sequence ID" value="SHH33834.1"/>
    <property type="molecule type" value="Genomic_DNA"/>
</dbReference>
<proteinExistence type="predicted"/>
<name>A0A1M5S5R2_9FLAO</name>
<keyword evidence="1" id="KW-1133">Transmembrane helix</keyword>
<dbReference type="OrthoDB" id="9807923at2"/>
<keyword evidence="1" id="KW-0472">Membrane</keyword>
<evidence type="ECO:0000313" key="4">
    <source>
        <dbReference type="Proteomes" id="UP000184522"/>
    </source>
</evidence>
<accession>A0A1M5S5R2</accession>
<dbReference type="InterPro" id="IPR023393">
    <property type="entry name" value="START-like_dom_sf"/>
</dbReference>
<evidence type="ECO:0000313" key="3">
    <source>
        <dbReference type="EMBL" id="SHH33834.1"/>
    </source>
</evidence>
<dbReference type="InterPro" id="IPR029442">
    <property type="entry name" value="GyrI-like"/>
</dbReference>
<keyword evidence="1" id="KW-0812">Transmembrane</keyword>
<dbReference type="RefSeq" id="WP_073085608.1">
    <property type="nucleotide sequence ID" value="NZ_FQWS01000002.1"/>
</dbReference>
<evidence type="ECO:0000259" key="2">
    <source>
        <dbReference type="SMART" id="SM00871"/>
    </source>
</evidence>
<feature type="transmembrane region" description="Helical" evidence="1">
    <location>
        <begin position="6"/>
        <end position="24"/>
    </location>
</feature>
<dbReference type="Gene3D" id="3.20.80.10">
    <property type="entry name" value="Regulatory factor, effector binding domain"/>
    <property type="match status" value="1"/>
</dbReference>
<dbReference type="CDD" id="cd07818">
    <property type="entry name" value="SRPBCC_1"/>
    <property type="match status" value="1"/>
</dbReference>
<dbReference type="STRING" id="1089305.SAMN05444148_1778"/>